<dbReference type="InterPro" id="IPR033599">
    <property type="entry name" value="TAF1B/Rrn7"/>
</dbReference>
<protein>
    <recommendedName>
        <fullName evidence="3">TATA box-binding protein-associated factor RNA polymerase I subunit B</fullName>
    </recommendedName>
    <alternativeName>
        <fullName evidence="11">TATA box-binding protein-associated factor 1B</fullName>
    </alternativeName>
</protein>
<evidence type="ECO:0000313" key="14">
    <source>
        <dbReference type="EMBL" id="CAH0388636.1"/>
    </source>
</evidence>
<evidence type="ECO:0000256" key="8">
    <source>
        <dbReference type="ARBA" id="ARBA00023125"/>
    </source>
</evidence>
<evidence type="ECO:0000256" key="6">
    <source>
        <dbReference type="ARBA" id="ARBA00022833"/>
    </source>
</evidence>
<keyword evidence="10" id="KW-0539">Nucleus</keyword>
<dbReference type="GO" id="GO:0001164">
    <property type="term" value="F:RNA polymerase I core promoter sequence-specific DNA binding"/>
    <property type="evidence" value="ECO:0007669"/>
    <property type="project" value="InterPro"/>
</dbReference>
<evidence type="ECO:0000259" key="13">
    <source>
        <dbReference type="Pfam" id="PF20645"/>
    </source>
</evidence>
<dbReference type="KEGG" id="btab:109036197"/>
<dbReference type="InterPro" id="IPR021752">
    <property type="entry name" value="TF_Rrn7_Zf"/>
</dbReference>
<keyword evidence="8" id="KW-0238">DNA-binding</keyword>
<dbReference type="InterPro" id="IPR048538">
    <property type="entry name" value="Rrn7_cyclin_C"/>
</dbReference>
<dbReference type="Pfam" id="PF11781">
    <property type="entry name" value="Zn_ribbon_RRN7"/>
    <property type="match status" value="1"/>
</dbReference>
<evidence type="ECO:0000256" key="11">
    <source>
        <dbReference type="ARBA" id="ARBA00032500"/>
    </source>
</evidence>
<dbReference type="EMBL" id="OU963865">
    <property type="protein sequence ID" value="CAH0388636.1"/>
    <property type="molecule type" value="Genomic_DNA"/>
</dbReference>
<organism evidence="14 15">
    <name type="scientific">Bemisia tabaci</name>
    <name type="common">Sweetpotato whitefly</name>
    <name type="synonym">Aleurodes tabaci</name>
    <dbReference type="NCBI Taxonomy" id="7038"/>
    <lineage>
        <taxon>Eukaryota</taxon>
        <taxon>Metazoa</taxon>
        <taxon>Ecdysozoa</taxon>
        <taxon>Arthropoda</taxon>
        <taxon>Hexapoda</taxon>
        <taxon>Insecta</taxon>
        <taxon>Pterygota</taxon>
        <taxon>Neoptera</taxon>
        <taxon>Paraneoptera</taxon>
        <taxon>Hemiptera</taxon>
        <taxon>Sternorrhyncha</taxon>
        <taxon>Aleyrodoidea</taxon>
        <taxon>Aleyrodidae</taxon>
        <taxon>Aleyrodinae</taxon>
        <taxon>Bemisia</taxon>
    </lineage>
</organism>
<dbReference type="AlphaFoldDB" id="A0A9P0ADS5"/>
<dbReference type="GO" id="GO:0042790">
    <property type="term" value="P:nucleolar large rRNA transcription by RNA polymerase I"/>
    <property type="evidence" value="ECO:0007669"/>
    <property type="project" value="TreeGrafter"/>
</dbReference>
<dbReference type="Pfam" id="PF20645">
    <property type="entry name" value="Rrn7_cyclin_C"/>
    <property type="match status" value="1"/>
</dbReference>
<sequence length="777" mass="88788">MPEFSACAVCGSTQYSLDNGMYFCDTCGTALNDVSQLVDANDYTNQEIEEEVEAVVPGSASIGVNKRQVTAHQKYFYEYTSWEIYNYALKGWVDELIQMGIDPQLKVVALQVWAKILSLSKVAFFSEDKTEKPRLGIHTNKLDAHILYGVKNIKRDLFGITNKSQLLRAGGKLKEGKERNKRSKNRTQVLRKDLMKLHQKEQESAALEASQMSQTLDNLMADDLEKRKNTVLLNPKAKKALDEAIKNGTPVDTKIKDEIFPFNLTTLIAVLRCALVIMDTEVLTSDLFRLAENKFLSLFHIANLVPEHILAKCDPMLYSPSTHLTMPRPDSVDTEVAALLRYMNVTYRPNLGQLCARYCQELQLPVMVVEWTQLIIKLYPVSEIVPLKRNTLHYKYRYDVIVMACIIFVMKLFFSLDDVTEYEQSKVAAAINKKIRKHKLDEPILFEWNEWRKYITCRKTLIALHHYPTFLRLHQDKMFDANLLLRYWQKQVLPPGVRRSAMVDFYSSLLKDLDPSLELNTDKKLVLPDLNLQPSLTPFSSLSEELLSHHSNTISPAVLTLLKQNFPETSVKFLAEETYLQKLAEKLGIQVSVSDEMNKLLSIKKIEEVQRMDRFPTQGVYGLPAVSCKFAPFFVSGKSKKKLATPALSQTSNLPPEAMQLLKNRLDSCQAQKEAAVTSTARKRRKNGEINAAGDCSKSSKSFELNKTMTNYWILHINPWKTTSSEVAEFDVHLTKLFPNSFVWLLRECCFLLDCKITDLYREICDVEDLLLGKDLP</sequence>
<evidence type="ECO:0000256" key="5">
    <source>
        <dbReference type="ARBA" id="ARBA00022771"/>
    </source>
</evidence>
<dbReference type="GO" id="GO:0008270">
    <property type="term" value="F:zinc ion binding"/>
    <property type="evidence" value="ECO:0007669"/>
    <property type="project" value="UniProtKB-KW"/>
</dbReference>
<keyword evidence="9" id="KW-0804">Transcription</keyword>
<name>A0A9P0ADS5_BEMTA</name>
<dbReference type="GO" id="GO:0070860">
    <property type="term" value="C:RNA polymerase I core factor complex"/>
    <property type="evidence" value="ECO:0007669"/>
    <property type="project" value="InterPro"/>
</dbReference>
<reference evidence="14" key="1">
    <citation type="submission" date="2021-12" db="EMBL/GenBank/DDBJ databases">
        <authorList>
            <person name="King R."/>
        </authorList>
    </citation>
    <scope>NUCLEOTIDE SEQUENCE</scope>
</reference>
<keyword evidence="15" id="KW-1185">Reference proteome</keyword>
<evidence type="ECO:0000256" key="2">
    <source>
        <dbReference type="ARBA" id="ARBA00006899"/>
    </source>
</evidence>
<evidence type="ECO:0000256" key="9">
    <source>
        <dbReference type="ARBA" id="ARBA00023163"/>
    </source>
</evidence>
<evidence type="ECO:0000259" key="12">
    <source>
        <dbReference type="Pfam" id="PF11781"/>
    </source>
</evidence>
<keyword evidence="6" id="KW-0862">Zinc</keyword>
<gene>
    <name evidence="14" type="ORF">BEMITA_LOCUS7541</name>
</gene>
<evidence type="ECO:0000256" key="1">
    <source>
        <dbReference type="ARBA" id="ARBA00004604"/>
    </source>
</evidence>
<feature type="domain" description="Rrn7/TAF1B C-terminal cyclin" evidence="13">
    <location>
        <begin position="326"/>
        <end position="458"/>
    </location>
</feature>
<evidence type="ECO:0000256" key="7">
    <source>
        <dbReference type="ARBA" id="ARBA00023015"/>
    </source>
</evidence>
<dbReference type="GO" id="GO:0005668">
    <property type="term" value="C:RNA polymerase transcription factor SL1 complex"/>
    <property type="evidence" value="ECO:0007669"/>
    <property type="project" value="TreeGrafter"/>
</dbReference>
<comment type="subcellular location">
    <subcellularLocation>
        <location evidence="1">Nucleus</location>
        <location evidence="1">Nucleolus</location>
    </subcellularLocation>
</comment>
<comment type="similarity">
    <text evidence="2">Belongs to the RRN7/TAF1B family.</text>
</comment>
<keyword evidence="4" id="KW-0479">Metal-binding</keyword>
<evidence type="ECO:0000256" key="4">
    <source>
        <dbReference type="ARBA" id="ARBA00022723"/>
    </source>
</evidence>
<dbReference type="Proteomes" id="UP001152759">
    <property type="component" value="Chromosome 4"/>
</dbReference>
<evidence type="ECO:0000256" key="10">
    <source>
        <dbReference type="ARBA" id="ARBA00023242"/>
    </source>
</evidence>
<evidence type="ECO:0000313" key="15">
    <source>
        <dbReference type="Proteomes" id="UP001152759"/>
    </source>
</evidence>
<feature type="domain" description="RRN7-type" evidence="12">
    <location>
        <begin position="6"/>
        <end position="29"/>
    </location>
</feature>
<dbReference type="PANTHER" id="PTHR31576:SF2">
    <property type="entry name" value="TATA BOX-BINDING PROTEIN-ASSOCIATED FACTOR RNA POLYMERASE I SUBUNIT B"/>
    <property type="match status" value="1"/>
</dbReference>
<dbReference type="PANTHER" id="PTHR31576">
    <property type="entry name" value="TATA BOX-BINDING PROTEIN-ASSOCIATED FACTOR RNA POLYMERASE I SUBUNIT B"/>
    <property type="match status" value="1"/>
</dbReference>
<evidence type="ECO:0000256" key="3">
    <source>
        <dbReference type="ARBA" id="ARBA00018994"/>
    </source>
</evidence>
<keyword evidence="7" id="KW-0805">Transcription regulation</keyword>
<proteinExistence type="inferred from homology"/>
<accession>A0A9P0ADS5</accession>
<keyword evidence="5" id="KW-0863">Zinc-finger</keyword>